<dbReference type="InterPro" id="IPR051466">
    <property type="entry name" value="D-amino_acid_metab_enzyme"/>
</dbReference>
<dbReference type="PANTHER" id="PTHR28004:SF2">
    <property type="entry name" value="D-SERINE DEHYDRATASE"/>
    <property type="match status" value="1"/>
</dbReference>
<dbReference type="Pfam" id="PF14031">
    <property type="entry name" value="D-ser_dehydrat"/>
    <property type="match status" value="1"/>
</dbReference>
<sequence>MSENTWYALKDTSGVNSPSLLVYPERIEENIRAMVAISGSVSNLRPHIKTHKMAEIVQMQQRHGIQKFKCATIAEAELLGQCGAQDILLAMQPVGANISRFFTLMDAFPQSRFSTLVDNETTLSQIVQKASEANRIASLYLDINSGMNRTGCIPDERAVSLYGSMENNPNIAARGFHAYDGHIHISDLHERTEACNIAFQKVLDLKDAIKKEGIIVPDIIAGGSPSFPIHGKRTGVDASPGTTLLWDARYSELFPDMPFLHAAVLFIRIISKPEENIICFDLGHKSVAPEMGFPRVQILGLEDSEQIGQSEEHLVVRTQRADEFEVGDGFYAIPVHICPTVAKYEEVLTISDGAVSGTWKVAARNQKITL</sequence>
<reference evidence="4 5" key="1">
    <citation type="submission" date="2019-05" db="EMBL/GenBank/DDBJ databases">
        <authorList>
            <person name="Zhang J.-Y."/>
            <person name="Feg X."/>
            <person name="Du Z.-J."/>
        </authorList>
    </citation>
    <scope>NUCLEOTIDE SEQUENCE [LARGE SCALE GENOMIC DNA]</scope>
    <source>
        <strain evidence="4 5">RZ26</strain>
    </source>
</reference>
<accession>A0A5S3PWQ1</accession>
<dbReference type="Proteomes" id="UP000310314">
    <property type="component" value="Unassembled WGS sequence"/>
</dbReference>
<evidence type="ECO:0000256" key="1">
    <source>
        <dbReference type="ARBA" id="ARBA00005323"/>
    </source>
</evidence>
<dbReference type="Gene3D" id="3.20.20.10">
    <property type="entry name" value="Alanine racemase"/>
    <property type="match status" value="1"/>
</dbReference>
<dbReference type="EMBL" id="VATY01000001">
    <property type="protein sequence ID" value="TMM59403.1"/>
    <property type="molecule type" value="Genomic_DNA"/>
</dbReference>
<dbReference type="AlphaFoldDB" id="A0A5S3PWQ1"/>
<evidence type="ECO:0000259" key="3">
    <source>
        <dbReference type="SMART" id="SM01119"/>
    </source>
</evidence>
<feature type="domain" description="D-serine dehydratase-like" evidence="3">
    <location>
        <begin position="262"/>
        <end position="351"/>
    </location>
</feature>
<comment type="similarity">
    <text evidence="1">Belongs to the DSD1 family.</text>
</comment>
<keyword evidence="2" id="KW-0456">Lyase</keyword>
<dbReference type="GO" id="GO:0008721">
    <property type="term" value="F:D-serine ammonia-lyase activity"/>
    <property type="evidence" value="ECO:0007669"/>
    <property type="project" value="TreeGrafter"/>
</dbReference>
<dbReference type="OrthoDB" id="9788869at2"/>
<dbReference type="SUPFAM" id="SSF51419">
    <property type="entry name" value="PLP-binding barrel"/>
    <property type="match status" value="1"/>
</dbReference>
<name>A0A5S3PWQ1_9FLAO</name>
<evidence type="ECO:0000313" key="4">
    <source>
        <dbReference type="EMBL" id="TMM59403.1"/>
    </source>
</evidence>
<evidence type="ECO:0000256" key="2">
    <source>
        <dbReference type="ARBA" id="ARBA00023239"/>
    </source>
</evidence>
<dbReference type="Pfam" id="PF01168">
    <property type="entry name" value="Ala_racemase_N"/>
    <property type="match status" value="1"/>
</dbReference>
<dbReference type="InterPro" id="IPR042208">
    <property type="entry name" value="D-ser_dehydrat-like_sf"/>
</dbReference>
<evidence type="ECO:0000313" key="5">
    <source>
        <dbReference type="Proteomes" id="UP000310314"/>
    </source>
</evidence>
<dbReference type="RefSeq" id="WP_138657392.1">
    <property type="nucleotide sequence ID" value="NZ_VATY01000001.1"/>
</dbReference>
<dbReference type="InterPro" id="IPR001608">
    <property type="entry name" value="Ala_racemase_N"/>
</dbReference>
<dbReference type="SMART" id="SM01119">
    <property type="entry name" value="D-ser_dehydrat"/>
    <property type="match status" value="1"/>
</dbReference>
<proteinExistence type="inferred from homology"/>
<dbReference type="InterPro" id="IPR026956">
    <property type="entry name" value="D-ser_dehydrat-like_dom"/>
</dbReference>
<dbReference type="CDD" id="cd06821">
    <property type="entry name" value="PLPDE_III_D-TA"/>
    <property type="match status" value="1"/>
</dbReference>
<protein>
    <submittedName>
        <fullName evidence="4">D-TA family PLP-dependent enzyme</fullName>
    </submittedName>
</protein>
<dbReference type="Gene3D" id="2.40.37.20">
    <property type="entry name" value="D-serine dehydratase-like domain"/>
    <property type="match status" value="1"/>
</dbReference>
<dbReference type="GO" id="GO:0036088">
    <property type="term" value="P:D-serine catabolic process"/>
    <property type="evidence" value="ECO:0007669"/>
    <property type="project" value="TreeGrafter"/>
</dbReference>
<keyword evidence="5" id="KW-1185">Reference proteome</keyword>
<dbReference type="PANTHER" id="PTHR28004">
    <property type="entry name" value="ZGC:162816-RELATED"/>
    <property type="match status" value="1"/>
</dbReference>
<gene>
    <name evidence="4" type="ORF">FEE95_08230</name>
</gene>
<dbReference type="InterPro" id="IPR029066">
    <property type="entry name" value="PLP-binding_barrel"/>
</dbReference>
<organism evidence="4 5">
    <name type="scientific">Maribacter algarum</name>
    <name type="common">ex Zhang et al. 2020</name>
    <dbReference type="NCBI Taxonomy" id="2578118"/>
    <lineage>
        <taxon>Bacteria</taxon>
        <taxon>Pseudomonadati</taxon>
        <taxon>Bacteroidota</taxon>
        <taxon>Flavobacteriia</taxon>
        <taxon>Flavobacteriales</taxon>
        <taxon>Flavobacteriaceae</taxon>
        <taxon>Maribacter</taxon>
    </lineage>
</organism>
<comment type="caution">
    <text evidence="4">The sequence shown here is derived from an EMBL/GenBank/DDBJ whole genome shotgun (WGS) entry which is preliminary data.</text>
</comment>